<keyword evidence="3" id="KW-0597">Phosphoprotein</keyword>
<feature type="domain" description="Carrier" evidence="5">
    <location>
        <begin position="399"/>
        <end position="474"/>
    </location>
</feature>
<comment type="cofactor">
    <cofactor evidence="1">
        <name>pantetheine 4'-phosphate</name>
        <dbReference type="ChEBI" id="CHEBI:47942"/>
    </cofactor>
</comment>
<dbReference type="Proteomes" id="UP000192674">
    <property type="component" value="Unassembled WGS sequence"/>
</dbReference>
<accession>A0A1W2FEL4</accession>
<keyword evidence="2" id="KW-0596">Phosphopantetheine</keyword>
<dbReference type="GO" id="GO:0008610">
    <property type="term" value="P:lipid biosynthetic process"/>
    <property type="evidence" value="ECO:0007669"/>
    <property type="project" value="UniProtKB-ARBA"/>
</dbReference>
<gene>
    <name evidence="6" type="ORF">SAMN05661093_06447</name>
</gene>
<evidence type="ECO:0000256" key="2">
    <source>
        <dbReference type="ARBA" id="ARBA00022450"/>
    </source>
</evidence>
<reference evidence="6 7" key="1">
    <citation type="submission" date="2017-04" db="EMBL/GenBank/DDBJ databases">
        <authorList>
            <person name="Afonso C.L."/>
            <person name="Miller P.J."/>
            <person name="Scott M.A."/>
            <person name="Spackman E."/>
            <person name="Goraichik I."/>
            <person name="Dimitrov K.M."/>
            <person name="Suarez D.L."/>
            <person name="Swayne D.E."/>
        </authorList>
    </citation>
    <scope>NUCLEOTIDE SEQUENCE [LARGE SCALE GENOMIC DNA]</scope>
    <source>
        <strain evidence="6 7">DSM 43828</strain>
    </source>
</reference>
<dbReference type="InterPro" id="IPR045851">
    <property type="entry name" value="AMP-bd_C_sf"/>
</dbReference>
<dbReference type="PANTHER" id="PTHR45527:SF1">
    <property type="entry name" value="FATTY ACID SYNTHASE"/>
    <property type="match status" value="1"/>
</dbReference>
<dbReference type="InterPro" id="IPR013217">
    <property type="entry name" value="Methyltransf_12"/>
</dbReference>
<dbReference type="GO" id="GO:0005737">
    <property type="term" value="C:cytoplasm"/>
    <property type="evidence" value="ECO:0007669"/>
    <property type="project" value="TreeGrafter"/>
</dbReference>
<keyword evidence="6" id="KW-0489">Methyltransferase</keyword>
<dbReference type="Gene3D" id="3.40.50.150">
    <property type="entry name" value="Vaccinia Virus protein VP39"/>
    <property type="match status" value="1"/>
</dbReference>
<dbReference type="Gene3D" id="3.30.559.30">
    <property type="entry name" value="Nonribosomal peptide synthetase, condensation domain"/>
    <property type="match status" value="1"/>
</dbReference>
<dbReference type="PANTHER" id="PTHR45527">
    <property type="entry name" value="NONRIBOSOMAL PEPTIDE SYNTHETASE"/>
    <property type="match status" value="1"/>
</dbReference>
<dbReference type="CDD" id="cd02440">
    <property type="entry name" value="AdoMet_MTases"/>
    <property type="match status" value="1"/>
</dbReference>
<dbReference type="InterPro" id="IPR001242">
    <property type="entry name" value="Condensation_dom"/>
</dbReference>
<dbReference type="SUPFAM" id="SSF53335">
    <property type="entry name" value="S-adenosyl-L-methionine-dependent methyltransferases"/>
    <property type="match status" value="1"/>
</dbReference>
<dbReference type="GO" id="GO:0043041">
    <property type="term" value="P:amino acid activation for nonribosomal peptide biosynthetic process"/>
    <property type="evidence" value="ECO:0007669"/>
    <property type="project" value="TreeGrafter"/>
</dbReference>
<dbReference type="SUPFAM" id="SSF47336">
    <property type="entry name" value="ACP-like"/>
    <property type="match status" value="1"/>
</dbReference>
<dbReference type="GO" id="GO:0031177">
    <property type="term" value="F:phosphopantetheine binding"/>
    <property type="evidence" value="ECO:0007669"/>
    <property type="project" value="InterPro"/>
</dbReference>
<keyword evidence="7" id="KW-1185">Reference proteome</keyword>
<sequence>MLELGCGSGMLLLRLAPDTRRYVGLDISAAVLDGLRTAVDRAGLRQVVELVHGEAVDAERFHGAQFDLVACNSVTQYFADTEYLRRATDAAIHAAGGGRVVSGDVRDQSLLGAFHACVVLTQAGLDTPGAELARRWRRRMAEEAQMLVDPQWFTGYARQSPGVAQVEIRPRRGLRRNEMNDFRFDVVLHIRPRPGVDIDRWLDWPRESPDTRTLRQLLQTRPETLGMLRIPNRRTAAAAALAAELATGADRPTVELHDLQRQAEAKAIDPEDLIDLAEELGYRCHLSRASAAPDGAFDAAFTRIGASHDVDAVPRFPTAPAHSRTMVTEPVRQRIVADARGSLLPALRRHAEASLPAYERPAAYVAIPELPLTRHDKVDAAALPEPEVERPQISTPFAAPNSETQTAVAAIWAELLGIDRVGAYDDFVELGGDSLLAARCAVRLSESFGVRLPSGIVFTAPTVARVARVIEDRFAGADASSGPTADGMAPSPRRPTPRLPLTSSQSVFWFLDHYRRLGGSRNPDFALPVHYRISGPVDTAALRDAVDTLVARHQALRTAVHLNAADGYQTVNEARPGILMVHTLDADDPEKALREAAGRDDRRPLDPGTGAVFTADLISASHTEHLLILRVHHMVCDGWALDVLEQELGELYHARRTGRAARLGPPPSYADHVHRTDERFFVDLGWRDCEPYRSALGYWERYTVGAEPIFLTDQHNAGSRRTETCGVILPAHEAQALLAVGRAHQATLFASLLTCLAPLLAADSDDPNVRLLTLNAARDEPGLDRMVGLLIDPVLIRVQAPSGSSFGGLLRHTSEMVRQTLANSDVPLLALCEQIPELMTVTMESQFVAFECLPPVRGLNLDGCRLRRSDPFEPDFAGTSFDLPVDLLLVARPEADTVRLVALYDPDTFPAEYVRALLTRLRDVAANGAANPSVTVDSLVAADPWMAGQRHRKDAE</sequence>
<dbReference type="EMBL" id="FWXV01000006">
    <property type="protein sequence ID" value="SMD20485.1"/>
    <property type="molecule type" value="Genomic_DNA"/>
</dbReference>
<dbReference type="InterPro" id="IPR029063">
    <property type="entry name" value="SAM-dependent_MTases_sf"/>
</dbReference>
<dbReference type="InterPro" id="IPR036736">
    <property type="entry name" value="ACP-like_sf"/>
</dbReference>
<dbReference type="Pfam" id="PF00668">
    <property type="entry name" value="Condensation"/>
    <property type="match status" value="1"/>
</dbReference>
<dbReference type="Gene3D" id="3.30.559.10">
    <property type="entry name" value="Chloramphenicol acetyltransferase-like domain"/>
    <property type="match status" value="1"/>
</dbReference>
<name>A0A1W2FEL4_KIBAR</name>
<proteinExistence type="predicted"/>
<dbReference type="Pfam" id="PF08242">
    <property type="entry name" value="Methyltransf_12"/>
    <property type="match status" value="1"/>
</dbReference>
<dbReference type="GO" id="GO:0009403">
    <property type="term" value="P:toxin biosynthetic process"/>
    <property type="evidence" value="ECO:0007669"/>
    <property type="project" value="UniProtKB-ARBA"/>
</dbReference>
<dbReference type="GO" id="GO:0008168">
    <property type="term" value="F:methyltransferase activity"/>
    <property type="evidence" value="ECO:0007669"/>
    <property type="project" value="UniProtKB-KW"/>
</dbReference>
<dbReference type="GO" id="GO:0032259">
    <property type="term" value="P:methylation"/>
    <property type="evidence" value="ECO:0007669"/>
    <property type="project" value="UniProtKB-KW"/>
</dbReference>
<evidence type="ECO:0000313" key="7">
    <source>
        <dbReference type="Proteomes" id="UP000192674"/>
    </source>
</evidence>
<keyword evidence="6" id="KW-0808">Transferase</keyword>
<evidence type="ECO:0000256" key="3">
    <source>
        <dbReference type="ARBA" id="ARBA00022553"/>
    </source>
</evidence>
<dbReference type="SMART" id="SM00823">
    <property type="entry name" value="PKS_PP"/>
    <property type="match status" value="1"/>
</dbReference>
<evidence type="ECO:0000259" key="5">
    <source>
        <dbReference type="PROSITE" id="PS50075"/>
    </source>
</evidence>
<dbReference type="PROSITE" id="PS50075">
    <property type="entry name" value="CARRIER"/>
    <property type="match status" value="1"/>
</dbReference>
<organism evidence="6 7">
    <name type="scientific">Kibdelosporangium aridum</name>
    <dbReference type="NCBI Taxonomy" id="2030"/>
    <lineage>
        <taxon>Bacteria</taxon>
        <taxon>Bacillati</taxon>
        <taxon>Actinomycetota</taxon>
        <taxon>Actinomycetes</taxon>
        <taxon>Pseudonocardiales</taxon>
        <taxon>Pseudonocardiaceae</taxon>
        <taxon>Kibdelosporangium</taxon>
    </lineage>
</organism>
<feature type="region of interest" description="Disordered" evidence="4">
    <location>
        <begin position="477"/>
        <end position="500"/>
    </location>
</feature>
<dbReference type="InterPro" id="IPR023213">
    <property type="entry name" value="CAT-like_dom_sf"/>
</dbReference>
<dbReference type="Pfam" id="PF00550">
    <property type="entry name" value="PP-binding"/>
    <property type="match status" value="1"/>
</dbReference>
<dbReference type="AlphaFoldDB" id="A0A1W2FEL4"/>
<dbReference type="Gene3D" id="3.30.300.30">
    <property type="match status" value="1"/>
</dbReference>
<dbReference type="Gene3D" id="1.10.1200.10">
    <property type="entry name" value="ACP-like"/>
    <property type="match status" value="1"/>
</dbReference>
<dbReference type="SUPFAM" id="SSF52777">
    <property type="entry name" value="CoA-dependent acyltransferases"/>
    <property type="match status" value="2"/>
</dbReference>
<evidence type="ECO:0000256" key="1">
    <source>
        <dbReference type="ARBA" id="ARBA00001957"/>
    </source>
</evidence>
<dbReference type="InterPro" id="IPR020806">
    <property type="entry name" value="PKS_PP-bd"/>
</dbReference>
<protein>
    <submittedName>
        <fullName evidence="6">Methyltransferase domain-containing protein</fullName>
    </submittedName>
</protein>
<evidence type="ECO:0000313" key="6">
    <source>
        <dbReference type="EMBL" id="SMD20485.1"/>
    </source>
</evidence>
<dbReference type="SUPFAM" id="SSF56801">
    <property type="entry name" value="Acetyl-CoA synthetase-like"/>
    <property type="match status" value="1"/>
</dbReference>
<dbReference type="InterPro" id="IPR009081">
    <property type="entry name" value="PP-bd_ACP"/>
</dbReference>
<evidence type="ECO:0000256" key="4">
    <source>
        <dbReference type="SAM" id="MobiDB-lite"/>
    </source>
</evidence>